<keyword evidence="6 8" id="KW-1133">Transmembrane helix</keyword>
<feature type="transmembrane region" description="Helical" evidence="8">
    <location>
        <begin position="166"/>
        <end position="188"/>
    </location>
</feature>
<evidence type="ECO:0000256" key="6">
    <source>
        <dbReference type="ARBA" id="ARBA00022989"/>
    </source>
</evidence>
<dbReference type="GO" id="GO:0005886">
    <property type="term" value="C:plasma membrane"/>
    <property type="evidence" value="ECO:0007669"/>
    <property type="project" value="UniProtKB-SubCell"/>
</dbReference>
<protein>
    <recommendedName>
        <fullName evidence="9">Type II secretion system protein GspF domain-containing protein</fullName>
    </recommendedName>
</protein>
<dbReference type="FunFam" id="1.20.81.30:FF:000001">
    <property type="entry name" value="Type II secretion system protein F"/>
    <property type="match status" value="1"/>
</dbReference>
<feature type="domain" description="Type II secretion system protein GspF" evidence="9">
    <location>
        <begin position="66"/>
        <end position="189"/>
    </location>
</feature>
<proteinExistence type="inferred from homology"/>
<dbReference type="PANTHER" id="PTHR30012">
    <property type="entry name" value="GENERAL SECRETION PATHWAY PROTEIN"/>
    <property type="match status" value="1"/>
</dbReference>
<evidence type="ECO:0000256" key="5">
    <source>
        <dbReference type="ARBA" id="ARBA00022692"/>
    </source>
</evidence>
<gene>
    <name evidence="10" type="ORF">SCABRO_01094</name>
</gene>
<dbReference type="PANTHER" id="PTHR30012:SF0">
    <property type="entry name" value="TYPE II SECRETION SYSTEM PROTEIN F-RELATED"/>
    <property type="match status" value="1"/>
</dbReference>
<dbReference type="PRINTS" id="PR00812">
    <property type="entry name" value="BCTERIALGSPF"/>
</dbReference>
<keyword evidence="7 8" id="KW-0472">Membrane</keyword>
<evidence type="ECO:0000256" key="7">
    <source>
        <dbReference type="ARBA" id="ARBA00023136"/>
    </source>
</evidence>
<dbReference type="InterPro" id="IPR018076">
    <property type="entry name" value="T2SS_GspF_dom"/>
</dbReference>
<sequence length="400" mass="43845">MSTFKYRVMTRGSGVLEGKRTSVSKAELLDYLKKAGHIVLKVEEVGGEKTGKLFSNRSVKRATVFFTQELGILLNSGISLDKSLRILSEAQDNKKFKGLILDILEEVKGGKSLGDALSMFPDVFTGVYVNMVRAGEESGVLPKVLERLGSFMERVQKIKSEITSSLIYPLFLVMSGILSVGALVLIVMPRFTKVFDEVGIALPLSTQILIKLCDVLTSYGWILVITLIGVYYLFKSLKRKPGVQASIDRKKLGIPILGDILWRIEISRFARTLGTLLENGVSLLTSIDISKGVLSNTFLSDKIESVKPGIKAGKGFTVPLGEKAFFPGIAQHLLMVGEETGKLDEMLVKVSDTMDTDIEQRIKRLISMVEPALILVMGCAIGIIVISMLSAIFSINEVSF</sequence>
<reference evidence="10 11" key="1">
    <citation type="submission" date="2014-10" db="EMBL/GenBank/DDBJ databases">
        <title>Draft genome of anammox bacterium scalindua brodae, obtained using differential coverage binning of sequence data from two enrichment reactors.</title>
        <authorList>
            <person name="Speth D.R."/>
            <person name="Russ L."/>
            <person name="Kartal B."/>
            <person name="Op den Camp H.J."/>
            <person name="Dutilh B.E."/>
            <person name="Jetten M.S."/>
        </authorList>
    </citation>
    <scope>NUCLEOTIDE SEQUENCE [LARGE SCALE GENOMIC DNA]</scope>
    <source>
        <strain evidence="10">RU1</strain>
    </source>
</reference>
<dbReference type="InterPro" id="IPR003004">
    <property type="entry name" value="GspF/PilC"/>
</dbReference>
<comment type="similarity">
    <text evidence="2">Belongs to the GSP F family.</text>
</comment>
<comment type="subcellular location">
    <subcellularLocation>
        <location evidence="1">Cell inner membrane</location>
        <topology evidence="1">Multi-pass membrane protein</topology>
    </subcellularLocation>
</comment>
<dbReference type="AlphaFoldDB" id="A0A0B0ER71"/>
<dbReference type="Gene3D" id="1.20.81.30">
    <property type="entry name" value="Type II secretion system (T2SS), domain F"/>
    <property type="match status" value="2"/>
</dbReference>
<dbReference type="InterPro" id="IPR042094">
    <property type="entry name" value="T2SS_GspF_sf"/>
</dbReference>
<evidence type="ECO:0000256" key="3">
    <source>
        <dbReference type="ARBA" id="ARBA00022475"/>
    </source>
</evidence>
<evidence type="ECO:0000259" key="9">
    <source>
        <dbReference type="Pfam" id="PF00482"/>
    </source>
</evidence>
<keyword evidence="3" id="KW-1003">Cell membrane</keyword>
<comment type="caution">
    <text evidence="10">The sequence shown here is derived from an EMBL/GenBank/DDBJ whole genome shotgun (WGS) entry which is preliminary data.</text>
</comment>
<evidence type="ECO:0000256" key="4">
    <source>
        <dbReference type="ARBA" id="ARBA00022519"/>
    </source>
</evidence>
<evidence type="ECO:0000256" key="1">
    <source>
        <dbReference type="ARBA" id="ARBA00004429"/>
    </source>
</evidence>
<organism evidence="10 11">
    <name type="scientific">Candidatus Scalindua brodae</name>
    <dbReference type="NCBI Taxonomy" id="237368"/>
    <lineage>
        <taxon>Bacteria</taxon>
        <taxon>Pseudomonadati</taxon>
        <taxon>Planctomycetota</taxon>
        <taxon>Candidatus Brocadiia</taxon>
        <taxon>Candidatus Brocadiales</taxon>
        <taxon>Candidatus Scalinduaceae</taxon>
        <taxon>Candidatus Scalindua</taxon>
    </lineage>
</organism>
<evidence type="ECO:0000256" key="8">
    <source>
        <dbReference type="SAM" id="Phobius"/>
    </source>
</evidence>
<feature type="domain" description="Type II secretion system protein GspF" evidence="9">
    <location>
        <begin position="269"/>
        <end position="389"/>
    </location>
</feature>
<dbReference type="EMBL" id="JRYO01000071">
    <property type="protein sequence ID" value="KHE93175.1"/>
    <property type="molecule type" value="Genomic_DNA"/>
</dbReference>
<dbReference type="Pfam" id="PF00482">
    <property type="entry name" value="T2SSF"/>
    <property type="match status" value="2"/>
</dbReference>
<evidence type="ECO:0000313" key="10">
    <source>
        <dbReference type="EMBL" id="KHE93175.1"/>
    </source>
</evidence>
<evidence type="ECO:0000313" key="11">
    <source>
        <dbReference type="Proteomes" id="UP000030652"/>
    </source>
</evidence>
<dbReference type="Proteomes" id="UP000030652">
    <property type="component" value="Unassembled WGS sequence"/>
</dbReference>
<feature type="transmembrane region" description="Helical" evidence="8">
    <location>
        <begin position="208"/>
        <end position="234"/>
    </location>
</feature>
<accession>A0A0B0ER71</accession>
<keyword evidence="5 8" id="KW-0812">Transmembrane</keyword>
<keyword evidence="4" id="KW-0997">Cell inner membrane</keyword>
<evidence type="ECO:0000256" key="2">
    <source>
        <dbReference type="ARBA" id="ARBA00005745"/>
    </source>
</evidence>
<dbReference type="eggNOG" id="COG1459">
    <property type="taxonomic scope" value="Bacteria"/>
</dbReference>
<name>A0A0B0ER71_9BACT</name>
<feature type="transmembrane region" description="Helical" evidence="8">
    <location>
        <begin position="372"/>
        <end position="395"/>
    </location>
</feature>